<sequence>MLWWVLLMLAVDAQEIRIPAYVGRNQNRPVVRVIPSDSVVIRVRKPDQPILGTATVLNRSSIVTRIQPILIAPRVTPRVSLLGVLSGMGLRKMATLIDSTQLQTYLHQTGPVTLFAPTDEAFSLSAIPNDQKRLRDFVLQHVVQGRVTPMDVRNDITLPSLRASATPLRLNVYEDGQMLSVSGSQFLDDARDAENIRIQPIDRVLYPISTEDLATEVKLTFPRMYELLLKASLTHQLTSGTFTLFSPTEEAFAALSPEIKEKLMQNSTLLRKVLLNHVVPGTHYSAVLAHGYSMRSLGGEPIHVTNRRGLILVNGVPVVKTDISVNNGVIHAVNRLLLPPELYSRRRPVTMAPPPFKSTPVPGNKNIFTGLI</sequence>
<dbReference type="AlphaFoldDB" id="A0A8X6EZ91"/>
<dbReference type="InterPro" id="IPR036378">
    <property type="entry name" value="FAS1_dom_sf"/>
</dbReference>
<dbReference type="PANTHER" id="PTHR10900">
    <property type="entry name" value="PERIOSTIN-RELATED"/>
    <property type="match status" value="1"/>
</dbReference>
<dbReference type="SMART" id="SM00554">
    <property type="entry name" value="FAS1"/>
    <property type="match status" value="2"/>
</dbReference>
<gene>
    <name evidence="2" type="primary">Postn_2</name>
    <name evidence="2" type="ORF">TNCT_722241</name>
</gene>
<protein>
    <submittedName>
        <fullName evidence="2">Periostin</fullName>
    </submittedName>
</protein>
<dbReference type="PROSITE" id="PS50213">
    <property type="entry name" value="FAS1"/>
    <property type="match status" value="2"/>
</dbReference>
<dbReference type="InterPro" id="IPR050904">
    <property type="entry name" value="Adhesion/Biosynth-related"/>
</dbReference>
<dbReference type="GO" id="GO:0031012">
    <property type="term" value="C:extracellular matrix"/>
    <property type="evidence" value="ECO:0007669"/>
    <property type="project" value="TreeGrafter"/>
</dbReference>
<evidence type="ECO:0000313" key="2">
    <source>
        <dbReference type="EMBL" id="GFQ65577.1"/>
    </source>
</evidence>
<dbReference type="FunFam" id="2.30.180.10:FF:000032">
    <property type="entry name" value="Fasciclin domain-containing protein, putative"/>
    <property type="match status" value="1"/>
</dbReference>
<feature type="domain" description="FAS1" evidence="1">
    <location>
        <begin position="77"/>
        <end position="205"/>
    </location>
</feature>
<dbReference type="EMBL" id="BMAO01010213">
    <property type="protein sequence ID" value="GFQ65577.1"/>
    <property type="molecule type" value="Genomic_DNA"/>
</dbReference>
<dbReference type="SUPFAM" id="SSF82153">
    <property type="entry name" value="FAS1 domain"/>
    <property type="match status" value="2"/>
</dbReference>
<dbReference type="InterPro" id="IPR000782">
    <property type="entry name" value="FAS1_domain"/>
</dbReference>
<dbReference type="GO" id="GO:0030198">
    <property type="term" value="P:extracellular matrix organization"/>
    <property type="evidence" value="ECO:0007669"/>
    <property type="project" value="TreeGrafter"/>
</dbReference>
<dbReference type="Pfam" id="PF02469">
    <property type="entry name" value="Fasciclin"/>
    <property type="match status" value="2"/>
</dbReference>
<dbReference type="GO" id="GO:0005615">
    <property type="term" value="C:extracellular space"/>
    <property type="evidence" value="ECO:0007669"/>
    <property type="project" value="TreeGrafter"/>
</dbReference>
<comment type="caution">
    <text evidence="2">The sequence shown here is derived from an EMBL/GenBank/DDBJ whole genome shotgun (WGS) entry which is preliminary data.</text>
</comment>
<accession>A0A8X6EZ91</accession>
<dbReference type="Proteomes" id="UP000887116">
    <property type="component" value="Unassembled WGS sequence"/>
</dbReference>
<dbReference type="PANTHER" id="PTHR10900:SF124">
    <property type="entry name" value="FI05614P"/>
    <property type="match status" value="1"/>
</dbReference>
<dbReference type="OrthoDB" id="286301at2759"/>
<organism evidence="2 3">
    <name type="scientific">Trichonephila clavata</name>
    <name type="common">Joro spider</name>
    <name type="synonym">Nephila clavata</name>
    <dbReference type="NCBI Taxonomy" id="2740835"/>
    <lineage>
        <taxon>Eukaryota</taxon>
        <taxon>Metazoa</taxon>
        <taxon>Ecdysozoa</taxon>
        <taxon>Arthropoda</taxon>
        <taxon>Chelicerata</taxon>
        <taxon>Arachnida</taxon>
        <taxon>Araneae</taxon>
        <taxon>Araneomorphae</taxon>
        <taxon>Entelegynae</taxon>
        <taxon>Araneoidea</taxon>
        <taxon>Nephilidae</taxon>
        <taxon>Trichonephila</taxon>
    </lineage>
</organism>
<dbReference type="Gene3D" id="2.30.180.10">
    <property type="entry name" value="FAS1 domain"/>
    <property type="match status" value="2"/>
</dbReference>
<reference evidence="2" key="1">
    <citation type="submission" date="2020-07" db="EMBL/GenBank/DDBJ databases">
        <title>Multicomponent nature underlies the extraordinary mechanical properties of spider dragline silk.</title>
        <authorList>
            <person name="Kono N."/>
            <person name="Nakamura H."/>
            <person name="Mori M."/>
            <person name="Yoshida Y."/>
            <person name="Ohtoshi R."/>
            <person name="Malay A.D."/>
            <person name="Moran D.A.P."/>
            <person name="Tomita M."/>
            <person name="Numata K."/>
            <person name="Arakawa K."/>
        </authorList>
    </citation>
    <scope>NUCLEOTIDE SEQUENCE</scope>
</reference>
<name>A0A8X6EZ91_TRICU</name>
<proteinExistence type="predicted"/>
<dbReference type="GO" id="GO:0007155">
    <property type="term" value="P:cell adhesion"/>
    <property type="evidence" value="ECO:0007669"/>
    <property type="project" value="TreeGrafter"/>
</dbReference>
<keyword evidence="3" id="KW-1185">Reference proteome</keyword>
<dbReference type="GO" id="GO:0050839">
    <property type="term" value="F:cell adhesion molecule binding"/>
    <property type="evidence" value="ECO:0007669"/>
    <property type="project" value="TreeGrafter"/>
</dbReference>
<evidence type="ECO:0000313" key="3">
    <source>
        <dbReference type="Proteomes" id="UP000887116"/>
    </source>
</evidence>
<evidence type="ECO:0000259" key="1">
    <source>
        <dbReference type="PROSITE" id="PS50213"/>
    </source>
</evidence>
<feature type="domain" description="FAS1" evidence="1">
    <location>
        <begin position="208"/>
        <end position="337"/>
    </location>
</feature>